<feature type="coiled-coil region" evidence="13">
    <location>
        <begin position="267"/>
        <end position="297"/>
    </location>
</feature>
<keyword evidence="6" id="KW-0963">Cytoplasm</keyword>
<accession>A0A2U3KET2</accession>
<name>A0A2U3KET2_9FIRM</name>
<evidence type="ECO:0000256" key="13">
    <source>
        <dbReference type="SAM" id="Coils"/>
    </source>
</evidence>
<comment type="catalytic activity">
    <reaction evidence="12">
        <text>L-serine + acetyl-CoA = O-acetyl-L-serine + CoA</text>
        <dbReference type="Rhea" id="RHEA:24560"/>
        <dbReference type="ChEBI" id="CHEBI:33384"/>
        <dbReference type="ChEBI" id="CHEBI:57287"/>
        <dbReference type="ChEBI" id="CHEBI:57288"/>
        <dbReference type="ChEBI" id="CHEBI:58340"/>
        <dbReference type="EC" id="2.3.1.30"/>
    </reaction>
</comment>
<proteinExistence type="inferred from homology"/>
<dbReference type="GO" id="GO:0005737">
    <property type="term" value="C:cytoplasm"/>
    <property type="evidence" value="ECO:0007669"/>
    <property type="project" value="UniProtKB-SubCell"/>
</dbReference>
<dbReference type="Gene3D" id="1.10.3130.10">
    <property type="entry name" value="serine acetyltransferase, domain 1"/>
    <property type="match status" value="1"/>
</dbReference>
<evidence type="ECO:0000256" key="2">
    <source>
        <dbReference type="ARBA" id="ARBA00004876"/>
    </source>
</evidence>
<evidence type="ECO:0000256" key="6">
    <source>
        <dbReference type="ARBA" id="ARBA00022490"/>
    </source>
</evidence>
<dbReference type="SUPFAM" id="SSF51161">
    <property type="entry name" value="Trimeric LpxA-like enzymes"/>
    <property type="match status" value="1"/>
</dbReference>
<evidence type="ECO:0000313" key="16">
    <source>
        <dbReference type="EMBL" id="SPF38156.1"/>
    </source>
</evidence>
<keyword evidence="9" id="KW-0677">Repeat</keyword>
<dbReference type="InterPro" id="IPR011004">
    <property type="entry name" value="Trimer_LpxA-like_sf"/>
</dbReference>
<reference evidence="17" key="1">
    <citation type="submission" date="2018-02" db="EMBL/GenBank/DDBJ databases">
        <authorList>
            <person name="Hausmann B."/>
        </authorList>
    </citation>
    <scope>NUCLEOTIDE SEQUENCE [LARGE SCALE GENOMIC DNA]</scope>
    <source>
        <strain evidence="17">Peat soil MAG SbF1</strain>
    </source>
</reference>
<keyword evidence="11 16" id="KW-0012">Acyltransferase</keyword>
<evidence type="ECO:0000256" key="1">
    <source>
        <dbReference type="ARBA" id="ARBA00004496"/>
    </source>
</evidence>
<comment type="subcellular location">
    <subcellularLocation>
        <location evidence="1">Cytoplasm</location>
    </subcellularLocation>
</comment>
<dbReference type="CDD" id="cd03354">
    <property type="entry name" value="LbH_SAT"/>
    <property type="match status" value="1"/>
</dbReference>
<evidence type="ECO:0000256" key="14">
    <source>
        <dbReference type="SAM" id="MobiDB-lite"/>
    </source>
</evidence>
<keyword evidence="7" id="KW-0028">Amino-acid biosynthesis</keyword>
<dbReference type="InterPro" id="IPR005881">
    <property type="entry name" value="Ser_O-AcTrfase"/>
</dbReference>
<dbReference type="UniPathway" id="UPA00136">
    <property type="reaction ID" value="UER00199"/>
</dbReference>
<protein>
    <recommendedName>
        <fullName evidence="5">Serine acetyltransferase</fullName>
        <ecNumber evidence="4">2.3.1.30</ecNumber>
    </recommendedName>
</protein>
<comment type="similarity">
    <text evidence="3">Belongs to the transferase hexapeptide repeat family.</text>
</comment>
<organism evidence="16 17">
    <name type="scientific">Candidatus Desulfosporosinus infrequens</name>
    <dbReference type="NCBI Taxonomy" id="2043169"/>
    <lineage>
        <taxon>Bacteria</taxon>
        <taxon>Bacillati</taxon>
        <taxon>Bacillota</taxon>
        <taxon>Clostridia</taxon>
        <taxon>Eubacteriales</taxon>
        <taxon>Desulfitobacteriaceae</taxon>
        <taxon>Desulfosporosinus</taxon>
    </lineage>
</organism>
<dbReference type="InterPro" id="IPR010493">
    <property type="entry name" value="Ser_AcTrfase_N"/>
</dbReference>
<evidence type="ECO:0000256" key="8">
    <source>
        <dbReference type="ARBA" id="ARBA00022679"/>
    </source>
</evidence>
<dbReference type="InterPro" id="IPR053376">
    <property type="entry name" value="Serine_acetyltransferase"/>
</dbReference>
<feature type="compositionally biased region" description="Basic and acidic residues" evidence="14">
    <location>
        <begin position="311"/>
        <end position="325"/>
    </location>
</feature>
<dbReference type="InterPro" id="IPR001451">
    <property type="entry name" value="Hexapep"/>
</dbReference>
<evidence type="ECO:0000256" key="5">
    <source>
        <dbReference type="ARBA" id="ARBA00018522"/>
    </source>
</evidence>
<dbReference type="Proteomes" id="UP000238916">
    <property type="component" value="Unassembled WGS sequence"/>
</dbReference>
<evidence type="ECO:0000256" key="7">
    <source>
        <dbReference type="ARBA" id="ARBA00022605"/>
    </source>
</evidence>
<dbReference type="FunFam" id="2.160.10.10:FF:000007">
    <property type="entry name" value="Serine acetyltransferase"/>
    <property type="match status" value="1"/>
</dbReference>
<evidence type="ECO:0000256" key="12">
    <source>
        <dbReference type="ARBA" id="ARBA00049486"/>
    </source>
</evidence>
<dbReference type="InterPro" id="IPR045304">
    <property type="entry name" value="LbH_SAT"/>
</dbReference>
<dbReference type="Pfam" id="PF00132">
    <property type="entry name" value="Hexapep"/>
    <property type="match status" value="1"/>
</dbReference>
<evidence type="ECO:0000256" key="9">
    <source>
        <dbReference type="ARBA" id="ARBA00022737"/>
    </source>
</evidence>
<dbReference type="NCBIfam" id="NF041874">
    <property type="entry name" value="EPS_EpsC"/>
    <property type="match status" value="1"/>
</dbReference>
<dbReference type="Gene3D" id="2.160.10.10">
    <property type="entry name" value="Hexapeptide repeat proteins"/>
    <property type="match status" value="1"/>
</dbReference>
<dbReference type="EC" id="2.3.1.30" evidence="4"/>
<comment type="pathway">
    <text evidence="2">Amino-acid biosynthesis; L-cysteine biosynthesis; L-cysteine from L-serine: step 1/2.</text>
</comment>
<evidence type="ECO:0000259" key="15">
    <source>
        <dbReference type="Pfam" id="PF06426"/>
    </source>
</evidence>
<evidence type="ECO:0000256" key="10">
    <source>
        <dbReference type="ARBA" id="ARBA00023192"/>
    </source>
</evidence>
<dbReference type="AlphaFoldDB" id="A0A2U3KET2"/>
<keyword evidence="8 16" id="KW-0808">Transferase</keyword>
<sequence>MEAIGRELLEVRLRVDGQKSQSMPIRNDCDKVISWNDMFVQTEWDRGIFRLWTKGSAFCVYLRVLWTILGRGRGGLKMFRQIRRDIRVIFERDPAAKSIWEVILCYPGFHAVLLHRTAHWLYQHKLVLLPRLLSQLSRFLTGIEIHPGAKIGQGFFIDHGTGVVIGETAEVGDNVTLYQGVTLGGTGKEKGKRHPTIGNNVVIGAGAKVLGSFKVGDNVKIGAGSVVNKPVPSDTTVVGVPGRIVLHHGVPIKDPDLRHDELPDPINEMLKCLMQRVEHLEQRLNEEESRYNVFEIIQHHDPSKGSVSTPGEREGSDVRLRSDDL</sequence>
<keyword evidence="10" id="KW-0198">Cysteine biosynthesis</keyword>
<feature type="domain" description="Serine acetyltransferase N-terminal" evidence="15">
    <location>
        <begin position="78"/>
        <end position="112"/>
    </location>
</feature>
<evidence type="ECO:0000256" key="4">
    <source>
        <dbReference type="ARBA" id="ARBA00013266"/>
    </source>
</evidence>
<evidence type="ECO:0000256" key="11">
    <source>
        <dbReference type="ARBA" id="ARBA00023315"/>
    </source>
</evidence>
<dbReference type="FunFam" id="1.10.3130.10:FF:000003">
    <property type="entry name" value="Serine acetyltransferase"/>
    <property type="match status" value="1"/>
</dbReference>
<evidence type="ECO:0000313" key="17">
    <source>
        <dbReference type="Proteomes" id="UP000238916"/>
    </source>
</evidence>
<gene>
    <name evidence="16" type="ORF">SBF1_190090</name>
</gene>
<dbReference type="GO" id="GO:0006535">
    <property type="term" value="P:cysteine biosynthetic process from serine"/>
    <property type="evidence" value="ECO:0007669"/>
    <property type="project" value="InterPro"/>
</dbReference>
<dbReference type="EMBL" id="OMOF01000101">
    <property type="protein sequence ID" value="SPF38156.1"/>
    <property type="molecule type" value="Genomic_DNA"/>
</dbReference>
<keyword evidence="13" id="KW-0175">Coiled coil</keyword>
<dbReference type="PANTHER" id="PTHR42811">
    <property type="entry name" value="SERINE ACETYLTRANSFERASE"/>
    <property type="match status" value="1"/>
</dbReference>
<evidence type="ECO:0000256" key="3">
    <source>
        <dbReference type="ARBA" id="ARBA00007274"/>
    </source>
</evidence>
<feature type="region of interest" description="Disordered" evidence="14">
    <location>
        <begin position="301"/>
        <end position="325"/>
    </location>
</feature>
<dbReference type="GO" id="GO:0009001">
    <property type="term" value="F:serine O-acetyltransferase activity"/>
    <property type="evidence" value="ECO:0007669"/>
    <property type="project" value="UniProtKB-EC"/>
</dbReference>
<dbReference type="NCBIfam" id="TIGR01172">
    <property type="entry name" value="cysE"/>
    <property type="match status" value="1"/>
</dbReference>
<dbReference type="Pfam" id="PF06426">
    <property type="entry name" value="SATase_N"/>
    <property type="match status" value="1"/>
</dbReference>
<dbReference type="InterPro" id="IPR042122">
    <property type="entry name" value="Ser_AcTrfase_N_sf"/>
</dbReference>